<dbReference type="Pfam" id="PF02325">
    <property type="entry name" value="CCB3_YggT"/>
    <property type="match status" value="2"/>
</dbReference>
<gene>
    <name evidence="2" type="ORF">HPTL_1730</name>
</gene>
<dbReference type="InterPro" id="IPR003425">
    <property type="entry name" value="CCB3/YggT"/>
</dbReference>
<keyword evidence="1" id="KW-0812">Transmembrane</keyword>
<feature type="transmembrane region" description="Helical" evidence="1">
    <location>
        <begin position="7"/>
        <end position="27"/>
    </location>
</feature>
<reference evidence="2 3" key="1">
    <citation type="submission" date="2018-04" db="EMBL/GenBank/DDBJ databases">
        <title>Complete genome sequence of Hydrogenophilus thermoluteolus TH-1.</title>
        <authorList>
            <person name="Arai H."/>
        </authorList>
    </citation>
    <scope>NUCLEOTIDE SEQUENCE [LARGE SCALE GENOMIC DNA]</scope>
    <source>
        <strain evidence="2 3">TH-1</strain>
    </source>
</reference>
<keyword evidence="3" id="KW-1185">Reference proteome</keyword>
<dbReference type="GO" id="GO:0016020">
    <property type="term" value="C:membrane"/>
    <property type="evidence" value="ECO:0007669"/>
    <property type="project" value="InterPro"/>
</dbReference>
<keyword evidence="1" id="KW-0472">Membrane</keyword>
<organism evidence="2 3">
    <name type="scientific">Hydrogenophilus thermoluteolus</name>
    <name type="common">Pseudomonas hydrogenothermophila</name>
    <dbReference type="NCBI Taxonomy" id="297"/>
    <lineage>
        <taxon>Bacteria</taxon>
        <taxon>Pseudomonadati</taxon>
        <taxon>Pseudomonadota</taxon>
        <taxon>Hydrogenophilia</taxon>
        <taxon>Hydrogenophilales</taxon>
        <taxon>Hydrogenophilaceae</taxon>
        <taxon>Hydrogenophilus</taxon>
    </lineage>
</organism>
<evidence type="ECO:0000256" key="1">
    <source>
        <dbReference type="SAM" id="Phobius"/>
    </source>
</evidence>
<evidence type="ECO:0000313" key="2">
    <source>
        <dbReference type="EMBL" id="BBD77988.1"/>
    </source>
</evidence>
<feature type="transmembrane region" description="Helical" evidence="1">
    <location>
        <begin position="63"/>
        <end position="85"/>
    </location>
</feature>
<sequence length="197" mass="21511">MGGGQLFDLVFGTVFNGLSALFWIAFLMRWRRISFFLPGGAFVLTLTEWAARPVRRLLPRTRLDWSCVLLAWVSQMVLIGLKFAVLGHLPSLPLFGVLGVMVVGGALETLYVLGYLVFWVVLVSALLTWLQPNAPLAPVIHALADPFLDPIRRFVPMIGGIDLSPVILFLALNLLAIVGGELRFMVVRGLLAASVGG</sequence>
<dbReference type="AlphaFoldDB" id="A0A2Z6E048"/>
<dbReference type="RefSeq" id="WP_119335664.1">
    <property type="nucleotide sequence ID" value="NZ_AP018558.1"/>
</dbReference>
<proteinExistence type="predicted"/>
<name>A0A2Z6E048_HYDTE</name>
<dbReference type="Proteomes" id="UP000262004">
    <property type="component" value="Chromosome"/>
</dbReference>
<keyword evidence="1" id="KW-1133">Transmembrane helix</keyword>
<dbReference type="EMBL" id="AP018558">
    <property type="protein sequence ID" value="BBD77988.1"/>
    <property type="molecule type" value="Genomic_DNA"/>
</dbReference>
<dbReference type="KEGG" id="htl:HPTL_1730"/>
<evidence type="ECO:0000313" key="3">
    <source>
        <dbReference type="Proteomes" id="UP000262004"/>
    </source>
</evidence>
<protein>
    <submittedName>
        <fullName evidence="2">YggT family protein</fullName>
    </submittedName>
</protein>
<feature type="transmembrane region" description="Helical" evidence="1">
    <location>
        <begin position="154"/>
        <end position="178"/>
    </location>
</feature>
<accession>A0A2Z6E048</accession>
<dbReference type="OrthoDB" id="9806665at2"/>